<gene>
    <name evidence="2" type="ORF">EYS08_12035</name>
</gene>
<name>A0A4V2JGV0_9SPHI</name>
<proteinExistence type="predicted"/>
<sequence length="121" mass="13951">MKKYVKGIKLFSLIVIIIMGTVYFIRKADALDINIKTSVKNSLEVDRGYISIGNSKLRNMTRKEAKTFETLFHSTLTKKYSKAQILITDHRCRIKDTLYTMPVYVSMENEVLAIGEKLKVK</sequence>
<keyword evidence="3" id="KW-1185">Reference proteome</keyword>
<reference evidence="2 3" key="1">
    <citation type="submission" date="2019-02" db="EMBL/GenBank/DDBJ databases">
        <title>Pedobacter kyonggii whole genome sequence analysis.</title>
        <authorList>
            <person name="Dahal R.H."/>
        </authorList>
    </citation>
    <scope>NUCLEOTIDE SEQUENCE [LARGE SCALE GENOMIC DNA]</scope>
    <source>
        <strain evidence="2 3">K-4-11-1</strain>
    </source>
</reference>
<accession>A0A4V2JGV0</accession>
<protein>
    <submittedName>
        <fullName evidence="2">Uncharacterized protein</fullName>
    </submittedName>
</protein>
<evidence type="ECO:0000313" key="2">
    <source>
        <dbReference type="EMBL" id="TBO42247.1"/>
    </source>
</evidence>
<comment type="caution">
    <text evidence="2">The sequence shown here is derived from an EMBL/GenBank/DDBJ whole genome shotgun (WGS) entry which is preliminary data.</text>
</comment>
<dbReference type="EMBL" id="SIXF01000009">
    <property type="protein sequence ID" value="TBO42247.1"/>
    <property type="molecule type" value="Genomic_DNA"/>
</dbReference>
<dbReference type="RefSeq" id="WP_131030266.1">
    <property type="nucleotide sequence ID" value="NZ_SIXF01000009.1"/>
</dbReference>
<keyword evidence="1" id="KW-1133">Transmembrane helix</keyword>
<feature type="transmembrane region" description="Helical" evidence="1">
    <location>
        <begin position="7"/>
        <end position="25"/>
    </location>
</feature>
<dbReference type="Proteomes" id="UP000291819">
    <property type="component" value="Unassembled WGS sequence"/>
</dbReference>
<evidence type="ECO:0000313" key="3">
    <source>
        <dbReference type="Proteomes" id="UP000291819"/>
    </source>
</evidence>
<keyword evidence="1" id="KW-0472">Membrane</keyword>
<evidence type="ECO:0000256" key="1">
    <source>
        <dbReference type="SAM" id="Phobius"/>
    </source>
</evidence>
<dbReference type="AlphaFoldDB" id="A0A4V2JGV0"/>
<keyword evidence="1" id="KW-0812">Transmembrane</keyword>
<organism evidence="2 3">
    <name type="scientific">Pedobacter kyonggii</name>
    <dbReference type="NCBI Taxonomy" id="1926871"/>
    <lineage>
        <taxon>Bacteria</taxon>
        <taxon>Pseudomonadati</taxon>
        <taxon>Bacteroidota</taxon>
        <taxon>Sphingobacteriia</taxon>
        <taxon>Sphingobacteriales</taxon>
        <taxon>Sphingobacteriaceae</taxon>
        <taxon>Pedobacter</taxon>
    </lineage>
</organism>